<evidence type="ECO:0000313" key="1">
    <source>
        <dbReference type="EMBL" id="MCI4393563.1"/>
    </source>
</evidence>
<evidence type="ECO:0000313" key="2">
    <source>
        <dbReference type="Proteomes" id="UP000829447"/>
    </source>
</evidence>
<keyword evidence="2" id="KW-1185">Reference proteome</keyword>
<gene>
    <name evidence="1" type="ORF">PGIGA_G00158900</name>
</gene>
<organism evidence="1 2">
    <name type="scientific">Pangasianodon gigas</name>
    <name type="common">Mekong giant catfish</name>
    <name type="synonym">Pangasius gigas</name>
    <dbReference type="NCBI Taxonomy" id="30993"/>
    <lineage>
        <taxon>Eukaryota</taxon>
        <taxon>Metazoa</taxon>
        <taxon>Chordata</taxon>
        <taxon>Craniata</taxon>
        <taxon>Vertebrata</taxon>
        <taxon>Euteleostomi</taxon>
        <taxon>Actinopterygii</taxon>
        <taxon>Neopterygii</taxon>
        <taxon>Teleostei</taxon>
        <taxon>Ostariophysi</taxon>
        <taxon>Siluriformes</taxon>
        <taxon>Pangasiidae</taxon>
        <taxon>Pangasianodon</taxon>
    </lineage>
</organism>
<accession>A0ACC5XQG8</accession>
<dbReference type="EMBL" id="CM040479">
    <property type="protein sequence ID" value="MCI4393563.1"/>
    <property type="molecule type" value="Genomic_DNA"/>
</dbReference>
<comment type="caution">
    <text evidence="1">The sequence shown here is derived from an EMBL/GenBank/DDBJ whole genome shotgun (WGS) entry which is preliminary data.</text>
</comment>
<proteinExistence type="predicted"/>
<sequence>MEVVLQTPNTFSDTVKKKKTLPLSQLVEETRRTSKVSHHLLETRSFAKVKSNNVVEAEPSELHFSGFEVGKDYKKVVKLINISPEVIHVHILPTQTKYFRTEYTQKSRLVPGLAQTITVHFRPDEWRYFFDSIRIHCKGEENLLVAIHAYPVIDDLKIPSHINLFPVPLGHSSTCVIPLSCSCPVDFEFQVHCLKSHEAFSIYPLSGIIPAKGKADLSVTFTPQQYGMAEVTLQLVISQFNSKPFICTLTASCSPNLTLNQQRENEENAKTAKDLQTEEVVYLVSPKLKAKVTPRTEKHTKKKTKSDPYTQSSDVDLSNHARLAKMLIQHQDKMSYKDLREAMSHTKTAYQTRQVKEAAFENQVRVNAQKDRANHLQWQVHLGDDLVSAEQKIKILKDQEVAASVYMMNKDMGGRNMDIAQIFPKLSSHRVVRCAGQCPDCTPVFYIYGSSQLEVRWRVLRLFQQTVRKVILQVRMNKRLLLLRELASSTERQVRGEKNKGISEKKQLLNLSSEKLLPFISPIFPSANHPDELAINKIGNVHVGLIKEDLTSTIPFFNLKVPQHYKLMGYQEVTVYDSKASYAHKNRCRLLRTGAQNELLPMVMSPELNSYQEKELQEEERPEPDLNPMLCFRTPRSVLNPQNAHPLRIFNPAPSVCAFKPTPLYLESDPEFHLCPLTRHTICKDYVVGVHTNSTQKKFLDREDIIKGTMIWKKFPCLALNTVSSVPAQTSSQNPRMCDPFSSLVLPLEAPPSLKDLPDNIREEISFGEAEGTGVSLNPDMVQAEFAAFENSPSKTLKEDSIKDDRETLEKPLESSLKSQTNQLGSKVLARMKYMKSMSRNSLLSHNR</sequence>
<dbReference type="Proteomes" id="UP000829447">
    <property type="component" value="Linkage Group LG26"/>
</dbReference>
<reference evidence="1 2" key="1">
    <citation type="journal article" date="2022" name="bioRxiv">
        <title>An ancient truncated duplication of the anti-Mullerian hormone receptor type 2 gene is a potential conserved master sex determinant in the Pangasiidae catfish family.</title>
        <authorList>
            <person name="Wen M."/>
            <person name="Pan Q."/>
            <person name="Jouanno E."/>
            <person name="Montfort J."/>
            <person name="Zahm M."/>
            <person name="Cabau C."/>
            <person name="Klopp C."/>
            <person name="Iampietro C."/>
            <person name="Roques C."/>
            <person name="Bouchez O."/>
            <person name="Castinel A."/>
            <person name="Donnadieu C."/>
            <person name="Parrinello H."/>
            <person name="Poncet C."/>
            <person name="Belmonte E."/>
            <person name="Gautier V."/>
            <person name="Avarre J.-C."/>
            <person name="Dugue R."/>
            <person name="Gustiano R."/>
            <person name="Ha T.T.T."/>
            <person name="Campet M."/>
            <person name="Sriphairoj K."/>
            <person name="Ribolli J."/>
            <person name="de Almeida F.L."/>
            <person name="Desvignes T."/>
            <person name="Postlethwait J.H."/>
            <person name="Bucao C.F."/>
            <person name="Robinson-Rechavi M."/>
            <person name="Bobe J."/>
            <person name="Herpin A."/>
            <person name="Guiguen Y."/>
        </authorList>
    </citation>
    <scope>NUCLEOTIDE SEQUENCE [LARGE SCALE GENOMIC DNA]</scope>
    <source>
        <strain evidence="1">YG-Dec2019</strain>
    </source>
</reference>
<name>A0ACC5XQG8_PANGG</name>
<protein>
    <submittedName>
        <fullName evidence="1">Uncharacterized protein</fullName>
    </submittedName>
</protein>